<dbReference type="GO" id="GO:0005737">
    <property type="term" value="C:cytoplasm"/>
    <property type="evidence" value="ECO:0007669"/>
    <property type="project" value="InterPro"/>
</dbReference>
<feature type="binding site" evidence="7">
    <location>
        <position position="386"/>
    </location>
    <ligand>
        <name>deamido-NAD(+)</name>
        <dbReference type="ChEBI" id="CHEBI:58437"/>
        <note>ligand shared between two neighboring subunits</note>
    </ligand>
</feature>
<feature type="domain" description="CN hydrolase" evidence="10">
    <location>
        <begin position="1"/>
        <end position="256"/>
    </location>
</feature>
<keyword evidence="4 7" id="KW-0547">Nucleotide-binding</keyword>
<dbReference type="Gene3D" id="3.60.110.10">
    <property type="entry name" value="Carbon-nitrogen hydrolase"/>
    <property type="match status" value="1"/>
</dbReference>
<dbReference type="InterPro" id="IPR014729">
    <property type="entry name" value="Rossmann-like_a/b/a_fold"/>
</dbReference>
<dbReference type="RefSeq" id="WP_095511813.1">
    <property type="nucleotide sequence ID" value="NZ_MQWD01000001.1"/>
</dbReference>
<name>A0A271J3P1_9BACT</name>
<dbReference type="EC" id="6.3.5.1" evidence="7 8"/>
<dbReference type="FunFam" id="3.40.50.620:FF:000106">
    <property type="entry name" value="Glutamine-dependent NAD(+) synthetase"/>
    <property type="match status" value="1"/>
</dbReference>
<dbReference type="GO" id="GO:0009435">
    <property type="term" value="P:NAD+ biosynthetic process"/>
    <property type="evidence" value="ECO:0007669"/>
    <property type="project" value="UniProtKB-UniRule"/>
</dbReference>
<dbReference type="InterPro" id="IPR022310">
    <property type="entry name" value="NAD/GMP_synthase"/>
</dbReference>
<feature type="binding site" evidence="7">
    <location>
        <position position="119"/>
    </location>
    <ligand>
        <name>L-glutamine</name>
        <dbReference type="ChEBI" id="CHEBI:58359"/>
    </ligand>
</feature>
<dbReference type="NCBIfam" id="NF010588">
    <property type="entry name" value="PRK13981.1"/>
    <property type="match status" value="1"/>
</dbReference>
<feature type="binding site" evidence="7">
    <location>
        <position position="415"/>
    </location>
    <ligand>
        <name>deamido-NAD(+)</name>
        <dbReference type="ChEBI" id="CHEBI:58437"/>
        <note>ligand shared between two neighboring subunits</note>
    </ligand>
</feature>
<dbReference type="AlphaFoldDB" id="A0A271J3P1"/>
<comment type="similarity">
    <text evidence="9">Belongs to the NAD synthetase family.</text>
</comment>
<dbReference type="CDD" id="cd07570">
    <property type="entry name" value="GAT_Gln-NAD-synth"/>
    <property type="match status" value="1"/>
</dbReference>
<evidence type="ECO:0000256" key="4">
    <source>
        <dbReference type="ARBA" id="ARBA00022741"/>
    </source>
</evidence>
<feature type="binding site" evidence="7">
    <location>
        <position position="410"/>
    </location>
    <ligand>
        <name>ATP</name>
        <dbReference type="ChEBI" id="CHEBI:30616"/>
    </ligand>
</feature>
<evidence type="ECO:0000313" key="11">
    <source>
        <dbReference type="EMBL" id="PAP78136.1"/>
    </source>
</evidence>
<keyword evidence="6 7" id="KW-0520">NAD</keyword>
<dbReference type="PANTHER" id="PTHR23090">
    <property type="entry name" value="NH 3 /GLUTAMINE-DEPENDENT NAD + SYNTHETASE"/>
    <property type="match status" value="1"/>
</dbReference>
<evidence type="ECO:0000256" key="3">
    <source>
        <dbReference type="ARBA" id="ARBA00022598"/>
    </source>
</evidence>
<dbReference type="GO" id="GO:0005524">
    <property type="term" value="F:ATP binding"/>
    <property type="evidence" value="ECO:0007669"/>
    <property type="project" value="UniProtKB-UniRule"/>
</dbReference>
<sequence>MRIALCQINPTVGDLAGNVERILADARRAAEAGADLAVFPELCVTGYPPQDLLDRPAFLDDVDTAVQHVARELPASLGVLVGAPVRNETPVGKRLFNTALLLADGDLVDATSKTLLPTYDVFDEYRYFEPCPERKVMEWRGLRLGVHVCEDMWNNEDQAPYHLYASNPIDELAALGIDLFVNLSASPYAVGKPIERRLLIQESCREHGVPFVYVNQVGANTELVFDGDSQVQSAEGEVLYHAPLFEEAFSVWDTDAPGEPVESARLGTEVEEVTAQIHDALVLGVRDYVRKTGDGVFEKALIGLSGGIDSAVTCAIAAEALGPDRVVGITMPSAYSSSGSVSDSQALAENLGIEFHEVAIRPAVDAFEAMLAPLFEGTEEGVAEENVQARSRGVTLMAISNKFGHLLLTTGNKSEMAVGYATLYGDMSGGLAVLSDVLKTEVYRVAEDINRRAGREVIPRATITKPPSAELRPGQVDQDSLPPYDVLDAILVGYVEEHLSPEAIARETGYELALVERIAKMVDRNEYKRRQAAPGLRVTGKAFGSGRRLPIVMQRTRVDAAGHEETVEGAPAAAGVDA</sequence>
<feature type="binding site" evidence="7">
    <location>
        <position position="186"/>
    </location>
    <ligand>
        <name>L-glutamine</name>
        <dbReference type="ChEBI" id="CHEBI:58359"/>
    </ligand>
</feature>
<dbReference type="PANTHER" id="PTHR23090:SF9">
    <property type="entry name" value="GLUTAMINE-DEPENDENT NAD(+) SYNTHETASE"/>
    <property type="match status" value="1"/>
</dbReference>
<protein>
    <recommendedName>
        <fullName evidence="7 8">Glutamine-dependent NAD(+) synthetase</fullName>
        <ecNumber evidence="7 8">6.3.5.1</ecNumber>
    </recommendedName>
    <alternativeName>
        <fullName evidence="7 8">NAD(+) synthase [glutamine-hydrolyzing]</fullName>
    </alternativeName>
</protein>
<dbReference type="Gene3D" id="3.40.50.620">
    <property type="entry name" value="HUPs"/>
    <property type="match status" value="1"/>
</dbReference>
<keyword evidence="3 7" id="KW-0436">Ligase</keyword>
<dbReference type="PROSITE" id="PS50263">
    <property type="entry name" value="CN_HYDROLASE"/>
    <property type="match status" value="1"/>
</dbReference>
<comment type="function">
    <text evidence="7">Catalyzes the ATP-dependent amidation of deamido-NAD to form NAD. Uses L-glutamine as a nitrogen source.</text>
</comment>
<dbReference type="GO" id="GO:0003952">
    <property type="term" value="F:NAD+ synthase (glutamine-hydrolyzing) activity"/>
    <property type="evidence" value="ECO:0007669"/>
    <property type="project" value="UniProtKB-UniRule"/>
</dbReference>
<comment type="pathway">
    <text evidence="1 7 8">Cofactor biosynthesis; NAD(+) biosynthesis; NAD(+) from deamido-NAD(+) (L-Gln route): step 1/1.</text>
</comment>
<evidence type="ECO:0000256" key="9">
    <source>
        <dbReference type="RuleBase" id="RU003811"/>
    </source>
</evidence>
<dbReference type="PIRSF" id="PIRSF006630">
    <property type="entry name" value="NADS_GAT"/>
    <property type="match status" value="1"/>
</dbReference>
<dbReference type="InterPro" id="IPR003010">
    <property type="entry name" value="C-N_Hydrolase"/>
</dbReference>
<evidence type="ECO:0000256" key="8">
    <source>
        <dbReference type="PIRNR" id="PIRNR006630"/>
    </source>
</evidence>
<evidence type="ECO:0000256" key="7">
    <source>
        <dbReference type="HAMAP-Rule" id="MF_02090"/>
    </source>
</evidence>
<feature type="binding site" evidence="7">
    <location>
        <position position="192"/>
    </location>
    <ligand>
        <name>L-glutamine</name>
        <dbReference type="ChEBI" id="CHEBI:58359"/>
    </ligand>
</feature>
<comment type="caution">
    <text evidence="7">Lacks conserved residue(s) required for the propagation of feature annotation.</text>
</comment>
<dbReference type="HAMAP" id="MF_02090">
    <property type="entry name" value="NadE_glutamine_dep"/>
    <property type="match status" value="1"/>
</dbReference>
<dbReference type="CDD" id="cd00553">
    <property type="entry name" value="NAD_synthase"/>
    <property type="match status" value="1"/>
</dbReference>
<organism evidence="11 12">
    <name type="scientific">Rubrivirga marina</name>
    <dbReference type="NCBI Taxonomy" id="1196024"/>
    <lineage>
        <taxon>Bacteria</taxon>
        <taxon>Pseudomonadati</taxon>
        <taxon>Rhodothermota</taxon>
        <taxon>Rhodothermia</taxon>
        <taxon>Rhodothermales</taxon>
        <taxon>Rubricoccaceae</taxon>
        <taxon>Rubrivirga</taxon>
    </lineage>
</organism>
<dbReference type="OrthoDB" id="9803818at2"/>
<keyword evidence="12" id="KW-1185">Reference proteome</keyword>
<feature type="active site" description="Proton acceptor; for glutaminase activity" evidence="7">
    <location>
        <position position="41"/>
    </location>
</feature>
<dbReference type="InterPro" id="IPR014445">
    <property type="entry name" value="Gln-dep_NAD_synthase"/>
</dbReference>
<feature type="active site" description="Nucleophile; for glutaminase activity" evidence="7">
    <location>
        <position position="149"/>
    </location>
</feature>
<evidence type="ECO:0000313" key="12">
    <source>
        <dbReference type="Proteomes" id="UP000216339"/>
    </source>
</evidence>
<feature type="active site" description="For glutaminase activity" evidence="7">
    <location>
        <position position="113"/>
    </location>
</feature>
<dbReference type="Pfam" id="PF02540">
    <property type="entry name" value="NAD_synthase"/>
    <property type="match status" value="1"/>
</dbReference>
<evidence type="ECO:0000259" key="10">
    <source>
        <dbReference type="PROSITE" id="PS50263"/>
    </source>
</evidence>
<evidence type="ECO:0000256" key="2">
    <source>
        <dbReference type="ARBA" id="ARBA00007145"/>
    </source>
</evidence>
<feature type="binding site" evidence="7">
    <location>
        <begin position="303"/>
        <end position="310"/>
    </location>
    <ligand>
        <name>ATP</name>
        <dbReference type="ChEBI" id="CHEBI:30616"/>
    </ligand>
</feature>
<dbReference type="GO" id="GO:0008795">
    <property type="term" value="F:NAD+ synthase activity"/>
    <property type="evidence" value="ECO:0007669"/>
    <property type="project" value="UniProtKB-UniRule"/>
</dbReference>
<comment type="catalytic activity">
    <reaction evidence="7 8">
        <text>deamido-NAD(+) + L-glutamine + ATP + H2O = L-glutamate + AMP + diphosphate + NAD(+) + H(+)</text>
        <dbReference type="Rhea" id="RHEA:24384"/>
        <dbReference type="ChEBI" id="CHEBI:15377"/>
        <dbReference type="ChEBI" id="CHEBI:15378"/>
        <dbReference type="ChEBI" id="CHEBI:29985"/>
        <dbReference type="ChEBI" id="CHEBI:30616"/>
        <dbReference type="ChEBI" id="CHEBI:33019"/>
        <dbReference type="ChEBI" id="CHEBI:57540"/>
        <dbReference type="ChEBI" id="CHEBI:58359"/>
        <dbReference type="ChEBI" id="CHEBI:58437"/>
        <dbReference type="ChEBI" id="CHEBI:456215"/>
        <dbReference type="EC" id="6.3.5.1"/>
    </reaction>
</comment>
<dbReference type="InterPro" id="IPR036526">
    <property type="entry name" value="C-N_Hydrolase_sf"/>
</dbReference>
<evidence type="ECO:0000256" key="1">
    <source>
        <dbReference type="ARBA" id="ARBA00005188"/>
    </source>
</evidence>
<feature type="binding site" evidence="7">
    <location>
        <position position="528"/>
    </location>
    <ligand>
        <name>deamido-NAD(+)</name>
        <dbReference type="ChEBI" id="CHEBI:58437"/>
        <note>ligand shared between two neighboring subunits</note>
    </ligand>
</feature>
<evidence type="ECO:0000256" key="6">
    <source>
        <dbReference type="ARBA" id="ARBA00023027"/>
    </source>
</evidence>
<dbReference type="NCBIfam" id="TIGR00552">
    <property type="entry name" value="nadE"/>
    <property type="match status" value="1"/>
</dbReference>
<keyword evidence="5 7" id="KW-0067">ATP-binding</keyword>
<gene>
    <name evidence="7" type="primary">nadE</name>
    <name evidence="11" type="ORF">BSZ37_17695</name>
</gene>
<dbReference type="UniPathway" id="UPA00253">
    <property type="reaction ID" value="UER00334"/>
</dbReference>
<dbReference type="Pfam" id="PF00795">
    <property type="entry name" value="CN_hydrolase"/>
    <property type="match status" value="1"/>
</dbReference>
<dbReference type="SUPFAM" id="SSF56317">
    <property type="entry name" value="Carbon-nitrogen hydrolase"/>
    <property type="match status" value="1"/>
</dbReference>
<dbReference type="SUPFAM" id="SSF52402">
    <property type="entry name" value="Adenine nucleotide alpha hydrolases-like"/>
    <property type="match status" value="1"/>
</dbReference>
<comment type="similarity">
    <text evidence="2 7 8">In the C-terminal section; belongs to the NAD synthetase family.</text>
</comment>
<comment type="caution">
    <text evidence="11">The sequence shown here is derived from an EMBL/GenBank/DDBJ whole genome shotgun (WGS) entry which is preliminary data.</text>
</comment>
<reference evidence="11 12" key="1">
    <citation type="submission" date="2016-11" db="EMBL/GenBank/DDBJ databases">
        <title>Study of marine rhodopsin-containing bacteria.</title>
        <authorList>
            <person name="Yoshizawa S."/>
            <person name="Kumagai Y."/>
            <person name="Kogure K."/>
        </authorList>
    </citation>
    <scope>NUCLEOTIDE SEQUENCE [LARGE SCALE GENOMIC DNA]</scope>
    <source>
        <strain evidence="11 12">SAORIC-28</strain>
    </source>
</reference>
<dbReference type="GO" id="GO:0004359">
    <property type="term" value="F:glutaminase activity"/>
    <property type="evidence" value="ECO:0007669"/>
    <property type="project" value="InterPro"/>
</dbReference>
<evidence type="ECO:0000256" key="5">
    <source>
        <dbReference type="ARBA" id="ARBA00022840"/>
    </source>
</evidence>
<dbReference type="EMBL" id="MQWD01000001">
    <property type="protein sequence ID" value="PAP78136.1"/>
    <property type="molecule type" value="Genomic_DNA"/>
</dbReference>
<proteinExistence type="inferred from homology"/>
<dbReference type="Proteomes" id="UP000216339">
    <property type="component" value="Unassembled WGS sequence"/>
</dbReference>
<accession>A0A271J3P1</accession>
<dbReference type="InterPro" id="IPR003694">
    <property type="entry name" value="NAD_synthase"/>
</dbReference>